<dbReference type="PANTHER" id="PTHR30290:SF10">
    <property type="entry name" value="PERIPLASMIC OLIGOPEPTIDE-BINDING PROTEIN-RELATED"/>
    <property type="match status" value="1"/>
</dbReference>
<evidence type="ECO:0000256" key="1">
    <source>
        <dbReference type="ARBA" id="ARBA00004193"/>
    </source>
</evidence>
<dbReference type="AlphaFoldDB" id="A0A173QTB9"/>
<proteinExistence type="inferred from homology"/>
<accession>A0A173QTB9</accession>
<dbReference type="EMBL" id="CYXR01000001">
    <property type="protein sequence ID" value="CUM68824.1"/>
    <property type="molecule type" value="Genomic_DNA"/>
</dbReference>
<dbReference type="Gene3D" id="3.10.105.10">
    <property type="entry name" value="Dipeptide-binding Protein, Domain 3"/>
    <property type="match status" value="1"/>
</dbReference>
<name>A0A173QTB9_9FIRM</name>
<dbReference type="PROSITE" id="PS01040">
    <property type="entry name" value="SBP_BACTERIAL_5"/>
    <property type="match status" value="1"/>
</dbReference>
<dbReference type="GO" id="GO:0015833">
    <property type="term" value="P:peptide transport"/>
    <property type="evidence" value="ECO:0007669"/>
    <property type="project" value="TreeGrafter"/>
</dbReference>
<dbReference type="Gene3D" id="3.90.76.10">
    <property type="entry name" value="Dipeptide-binding Protein, Domain 1"/>
    <property type="match status" value="1"/>
</dbReference>
<evidence type="ECO:0000256" key="4">
    <source>
        <dbReference type="ARBA" id="ARBA00022729"/>
    </source>
</evidence>
<dbReference type="FunFam" id="3.90.76.10:FF:000001">
    <property type="entry name" value="Oligopeptide ABC transporter substrate-binding protein"/>
    <property type="match status" value="1"/>
</dbReference>
<feature type="domain" description="Solute-binding protein family 5" evidence="6">
    <location>
        <begin position="83"/>
        <end position="467"/>
    </location>
</feature>
<keyword evidence="3" id="KW-0813">Transport</keyword>
<dbReference type="GO" id="GO:0043190">
    <property type="term" value="C:ATP-binding cassette (ABC) transporter complex"/>
    <property type="evidence" value="ECO:0007669"/>
    <property type="project" value="InterPro"/>
</dbReference>
<dbReference type="InterPro" id="IPR039424">
    <property type="entry name" value="SBP_5"/>
</dbReference>
<dbReference type="RefSeq" id="WP_055155423.1">
    <property type="nucleotide sequence ID" value="NZ_CYXR01000001.1"/>
</dbReference>
<evidence type="ECO:0000313" key="8">
    <source>
        <dbReference type="Proteomes" id="UP000095727"/>
    </source>
</evidence>
<evidence type="ECO:0000256" key="2">
    <source>
        <dbReference type="ARBA" id="ARBA00005695"/>
    </source>
</evidence>
<keyword evidence="4 5" id="KW-0732">Signal</keyword>
<evidence type="ECO:0000313" key="7">
    <source>
        <dbReference type="EMBL" id="CUM68824.1"/>
    </source>
</evidence>
<dbReference type="InterPro" id="IPR023765">
    <property type="entry name" value="SBP_5_CS"/>
</dbReference>
<comment type="subcellular location">
    <subcellularLocation>
        <location evidence="1">Cell membrane</location>
        <topology evidence="1">Lipid-anchor</topology>
    </subcellularLocation>
</comment>
<reference evidence="7 8" key="1">
    <citation type="submission" date="2015-09" db="EMBL/GenBank/DDBJ databases">
        <authorList>
            <consortium name="Pathogen Informatics"/>
        </authorList>
    </citation>
    <scope>NUCLEOTIDE SEQUENCE [LARGE SCALE GENOMIC DNA]</scope>
    <source>
        <strain evidence="7 8">2789STDY5834962</strain>
    </source>
</reference>
<comment type="similarity">
    <text evidence="2">Belongs to the bacterial solute-binding protein 5 family.</text>
</comment>
<dbReference type="CDD" id="cd08504">
    <property type="entry name" value="PBP2_OppA"/>
    <property type="match status" value="1"/>
</dbReference>
<dbReference type="Proteomes" id="UP000095727">
    <property type="component" value="Unassembled WGS sequence"/>
</dbReference>
<dbReference type="Gene3D" id="3.40.190.10">
    <property type="entry name" value="Periplasmic binding protein-like II"/>
    <property type="match status" value="1"/>
</dbReference>
<dbReference type="Pfam" id="PF00496">
    <property type="entry name" value="SBP_bac_5"/>
    <property type="match status" value="1"/>
</dbReference>
<dbReference type="GO" id="GO:1904680">
    <property type="term" value="F:peptide transmembrane transporter activity"/>
    <property type="evidence" value="ECO:0007669"/>
    <property type="project" value="TreeGrafter"/>
</dbReference>
<evidence type="ECO:0000256" key="5">
    <source>
        <dbReference type="SAM" id="SignalP"/>
    </source>
</evidence>
<dbReference type="PROSITE" id="PS51257">
    <property type="entry name" value="PROKAR_LIPOPROTEIN"/>
    <property type="match status" value="1"/>
</dbReference>
<dbReference type="InterPro" id="IPR000914">
    <property type="entry name" value="SBP_5_dom"/>
</dbReference>
<dbReference type="GO" id="GO:0042597">
    <property type="term" value="C:periplasmic space"/>
    <property type="evidence" value="ECO:0007669"/>
    <property type="project" value="UniProtKB-ARBA"/>
</dbReference>
<dbReference type="SUPFAM" id="SSF53850">
    <property type="entry name" value="Periplasmic binding protein-like II"/>
    <property type="match status" value="1"/>
</dbReference>
<feature type="signal peptide" evidence="5">
    <location>
        <begin position="1"/>
        <end position="20"/>
    </location>
</feature>
<dbReference type="PANTHER" id="PTHR30290">
    <property type="entry name" value="PERIPLASMIC BINDING COMPONENT OF ABC TRANSPORTER"/>
    <property type="match status" value="1"/>
</dbReference>
<dbReference type="InterPro" id="IPR030678">
    <property type="entry name" value="Peptide/Ni-bd"/>
</dbReference>
<gene>
    <name evidence="7" type="primary">oppA_1</name>
    <name evidence="7" type="ORF">ERS852574_00011</name>
</gene>
<protein>
    <submittedName>
        <fullName evidence="7">Stage 0 sporulation protein KA</fullName>
    </submittedName>
</protein>
<feature type="chain" id="PRO_5039123572" evidence="5">
    <location>
        <begin position="21"/>
        <end position="548"/>
    </location>
</feature>
<organism evidence="7 8">
    <name type="scientific">Coprococcus comes</name>
    <dbReference type="NCBI Taxonomy" id="410072"/>
    <lineage>
        <taxon>Bacteria</taxon>
        <taxon>Bacillati</taxon>
        <taxon>Bacillota</taxon>
        <taxon>Clostridia</taxon>
        <taxon>Lachnospirales</taxon>
        <taxon>Lachnospiraceae</taxon>
        <taxon>Coprococcus</taxon>
    </lineage>
</organism>
<dbReference type="PIRSF" id="PIRSF002741">
    <property type="entry name" value="MppA"/>
    <property type="match status" value="1"/>
</dbReference>
<evidence type="ECO:0000259" key="6">
    <source>
        <dbReference type="Pfam" id="PF00496"/>
    </source>
</evidence>
<sequence length="548" mass="61722">MKKKLLAALLATAMTVTLFAGCGTPGSKDSKKDDSSASSGKKRITYTLREDLPSMDPQNSNSISCATAEICTYAMLTRNVEGEIKPDAAESWDISDDGLTYTFHLRDGLKWSDGEDVKAGDYVYGIQRLMDPEMASDYAFIGYILKNGAEVNSGSVPVDELGVSAPDDKTVVIELAHPATYFLSMAAMATFGPTRKDYVEKYGKEYAADPEKSVYNGPFKMTEWKHGDEMILSKNENYWDADSIKLDEICVKTVADAKTAVAMWEQGEVDITVVPTEMTDQYTENTEFYYTGADDYIMLNMSEDRPLANKNLRFALNYAINRTEYNKLVNNDVYDVAQRLVLPNVQAADDQTYGEAYPYTPFPAENDNDKAKEYLDAAMKEMGVSNPADIKITLLTTDTDGAKKQAEVLQEQYQKNLGIKVEINQVTYKQRLQMETEKDYDMVVTGWVPDYSDAYSYLELWISDGQYNHSGYANAEYDKLLKDSQTETDAKTRQDMLFQAEQIFLGEDSALVPLQLRRDQYLINPKISNFNVYFVGYDFDLVYADISE</sequence>
<evidence type="ECO:0000256" key="3">
    <source>
        <dbReference type="ARBA" id="ARBA00022448"/>
    </source>
</evidence>